<dbReference type="RefSeq" id="WP_064879084.1">
    <property type="nucleotide sequence ID" value="NZ_LZSY01000021.1"/>
</dbReference>
<comment type="caution">
    <text evidence="2">The sequence shown here is derived from an EMBL/GenBank/DDBJ whole genome shotgun (WGS) entry which is preliminary data.</text>
</comment>
<feature type="transmembrane region" description="Helical" evidence="1">
    <location>
        <begin position="21"/>
        <end position="40"/>
    </location>
</feature>
<gene>
    <name evidence="2" type="ORF">A5779_16540</name>
</gene>
<dbReference type="Proteomes" id="UP000094008">
    <property type="component" value="Unassembled WGS sequence"/>
</dbReference>
<protein>
    <recommendedName>
        <fullName evidence="4">DUF417 family protein</fullName>
    </recommendedName>
</protein>
<dbReference type="EMBL" id="LZSY01000021">
    <property type="protein sequence ID" value="OBB96902.1"/>
    <property type="molecule type" value="Genomic_DNA"/>
</dbReference>
<dbReference type="AlphaFoldDB" id="A0A1A0WEH3"/>
<dbReference type="InterPro" id="IPR007339">
    <property type="entry name" value="RclC-like"/>
</dbReference>
<evidence type="ECO:0000256" key="1">
    <source>
        <dbReference type="SAM" id="Phobius"/>
    </source>
</evidence>
<keyword evidence="1" id="KW-0812">Transmembrane</keyword>
<accession>A0A1A0WEH3</accession>
<dbReference type="PANTHER" id="PTHR40106:SF1">
    <property type="entry name" value="INNER MEMBRANE PROTEIN RCLC"/>
    <property type="match status" value="1"/>
</dbReference>
<proteinExistence type="predicted"/>
<dbReference type="Pfam" id="PF04224">
    <property type="entry name" value="DUF417"/>
    <property type="match status" value="1"/>
</dbReference>
<evidence type="ECO:0008006" key="4">
    <source>
        <dbReference type="Google" id="ProtNLM"/>
    </source>
</evidence>
<feature type="transmembrane region" description="Helical" evidence="1">
    <location>
        <begin position="70"/>
        <end position="90"/>
    </location>
</feature>
<evidence type="ECO:0000313" key="2">
    <source>
        <dbReference type="EMBL" id="OBB96902.1"/>
    </source>
</evidence>
<dbReference type="PANTHER" id="PTHR40106">
    <property type="entry name" value="INNER MEMBRANE PROTEIN RCLC"/>
    <property type="match status" value="1"/>
</dbReference>
<keyword evidence="1" id="KW-1133">Transmembrane helix</keyword>
<organism evidence="2 3">
    <name type="scientific">Mycolicibacterium peregrinum</name>
    <name type="common">Mycobacterium peregrinum</name>
    <dbReference type="NCBI Taxonomy" id="43304"/>
    <lineage>
        <taxon>Bacteria</taxon>
        <taxon>Bacillati</taxon>
        <taxon>Actinomycetota</taxon>
        <taxon>Actinomycetes</taxon>
        <taxon>Mycobacteriales</taxon>
        <taxon>Mycobacteriaceae</taxon>
        <taxon>Mycolicibacterium</taxon>
    </lineage>
</organism>
<name>A0A1A0WEH3_MYCPR</name>
<dbReference type="GO" id="GO:0005886">
    <property type="term" value="C:plasma membrane"/>
    <property type="evidence" value="ECO:0007669"/>
    <property type="project" value="TreeGrafter"/>
</dbReference>
<evidence type="ECO:0000313" key="3">
    <source>
        <dbReference type="Proteomes" id="UP000094008"/>
    </source>
</evidence>
<dbReference type="GO" id="GO:1901530">
    <property type="term" value="P:response to hypochlorite"/>
    <property type="evidence" value="ECO:0007669"/>
    <property type="project" value="TreeGrafter"/>
</dbReference>
<reference evidence="3" key="1">
    <citation type="submission" date="2016-06" db="EMBL/GenBank/DDBJ databases">
        <authorList>
            <person name="Sutton G."/>
            <person name="Brinkac L."/>
            <person name="Sanka R."/>
            <person name="Adams M."/>
            <person name="Lau E."/>
            <person name="Mehaffy C."/>
            <person name="Tameris M."/>
            <person name="Hatherill M."/>
            <person name="Hanekom W."/>
            <person name="Mahomed H."/>
            <person name="Mcshane H."/>
        </authorList>
    </citation>
    <scope>NUCLEOTIDE SEQUENCE [LARGE SCALE GENOMIC DNA]</scope>
    <source>
        <strain evidence="3">852002-10433_SCH5171157</strain>
    </source>
</reference>
<sequence>MTTSSSRTKLLDTINISAIDTIAAILGRYGLVVVIGWIGALKFADFEAQQIQPLVAHSPFMGWLYNFLPVYPFSALLGVFELTAAALIAIKPLAPKLSIAGSLLAILLFLATVSFLFTTPGVTEPKGGGFPALSMTGEFLLKDIPLLGLSFWTLSDSIKSARQRATTAQQ</sequence>
<keyword evidence="1" id="KW-0472">Membrane</keyword>
<feature type="transmembrane region" description="Helical" evidence="1">
    <location>
        <begin position="97"/>
        <end position="117"/>
    </location>
</feature>
<dbReference type="OrthoDB" id="1118972at2"/>